<name>A0A2J6SFX6_9HELO</name>
<gene>
    <name evidence="1" type="ORF">K444DRAFT_622313</name>
</gene>
<organism evidence="1 2">
    <name type="scientific">Hyaloscypha bicolor E</name>
    <dbReference type="NCBI Taxonomy" id="1095630"/>
    <lineage>
        <taxon>Eukaryota</taxon>
        <taxon>Fungi</taxon>
        <taxon>Dikarya</taxon>
        <taxon>Ascomycota</taxon>
        <taxon>Pezizomycotina</taxon>
        <taxon>Leotiomycetes</taxon>
        <taxon>Helotiales</taxon>
        <taxon>Hyaloscyphaceae</taxon>
        <taxon>Hyaloscypha</taxon>
        <taxon>Hyaloscypha bicolor</taxon>
    </lineage>
</organism>
<keyword evidence="2" id="KW-1185">Reference proteome</keyword>
<dbReference type="EMBL" id="KZ613919">
    <property type="protein sequence ID" value="PMD49663.1"/>
    <property type="molecule type" value="Genomic_DNA"/>
</dbReference>
<evidence type="ECO:0000313" key="2">
    <source>
        <dbReference type="Proteomes" id="UP000235371"/>
    </source>
</evidence>
<dbReference type="InParanoid" id="A0A2J6SFX6"/>
<dbReference type="Proteomes" id="UP000235371">
    <property type="component" value="Unassembled WGS sequence"/>
</dbReference>
<protein>
    <submittedName>
        <fullName evidence="1">Uncharacterized protein</fullName>
    </submittedName>
</protein>
<accession>A0A2J6SFX6</accession>
<reference evidence="1 2" key="1">
    <citation type="submission" date="2016-04" db="EMBL/GenBank/DDBJ databases">
        <title>A degradative enzymes factory behind the ericoid mycorrhizal symbiosis.</title>
        <authorList>
            <consortium name="DOE Joint Genome Institute"/>
            <person name="Martino E."/>
            <person name="Morin E."/>
            <person name="Grelet G."/>
            <person name="Kuo A."/>
            <person name="Kohler A."/>
            <person name="Daghino S."/>
            <person name="Barry K."/>
            <person name="Choi C."/>
            <person name="Cichocki N."/>
            <person name="Clum A."/>
            <person name="Copeland A."/>
            <person name="Hainaut M."/>
            <person name="Haridas S."/>
            <person name="Labutti K."/>
            <person name="Lindquist E."/>
            <person name="Lipzen A."/>
            <person name="Khouja H.-R."/>
            <person name="Murat C."/>
            <person name="Ohm R."/>
            <person name="Olson A."/>
            <person name="Spatafora J."/>
            <person name="Veneault-Fourrey C."/>
            <person name="Henrissat B."/>
            <person name="Grigoriev I."/>
            <person name="Martin F."/>
            <person name="Perotto S."/>
        </authorList>
    </citation>
    <scope>NUCLEOTIDE SEQUENCE [LARGE SCALE GENOMIC DNA]</scope>
    <source>
        <strain evidence="1 2">E</strain>
    </source>
</reference>
<sequence>MIRIPASTDTPALESTILTRLLIPRGLPKAASSSYGWTIGIASRSSTRQEIRLFYGGTSSMRLSEVTIP</sequence>
<evidence type="ECO:0000313" key="1">
    <source>
        <dbReference type="EMBL" id="PMD49663.1"/>
    </source>
</evidence>
<dbReference type="RefSeq" id="XP_024726567.1">
    <property type="nucleotide sequence ID" value="XM_024882075.1"/>
</dbReference>
<dbReference type="AlphaFoldDB" id="A0A2J6SFX6"/>
<dbReference type="GeneID" id="36590152"/>
<proteinExistence type="predicted"/>